<dbReference type="InterPro" id="IPR044251">
    <property type="entry name" value="LHP1-like"/>
</dbReference>
<feature type="compositionally biased region" description="Acidic residues" evidence="3">
    <location>
        <begin position="154"/>
        <end position="163"/>
    </location>
</feature>
<dbReference type="CDD" id="cd00024">
    <property type="entry name" value="CD_CSD"/>
    <property type="match status" value="1"/>
</dbReference>
<gene>
    <name evidence="5" type="ORF">J8273_2062</name>
</gene>
<feature type="compositionally biased region" description="Basic and acidic residues" evidence="3">
    <location>
        <begin position="122"/>
        <end position="153"/>
    </location>
</feature>
<comment type="caution">
    <text evidence="5">The sequence shown here is derived from an EMBL/GenBank/DDBJ whole genome shotgun (WGS) entry which is preliminary data.</text>
</comment>
<dbReference type="SMART" id="SM00298">
    <property type="entry name" value="CHROMO"/>
    <property type="match status" value="1"/>
</dbReference>
<name>A0A8J6AW66_9EUKA</name>
<dbReference type="SUPFAM" id="SSF54160">
    <property type="entry name" value="Chromo domain-like"/>
    <property type="match status" value="1"/>
</dbReference>
<evidence type="ECO:0000256" key="1">
    <source>
        <dbReference type="ARBA" id="ARBA00004123"/>
    </source>
</evidence>
<dbReference type="Gene3D" id="2.40.50.40">
    <property type="match status" value="1"/>
</dbReference>
<proteinExistence type="predicted"/>
<dbReference type="Proteomes" id="UP000717585">
    <property type="component" value="Unassembled WGS sequence"/>
</dbReference>
<comment type="subcellular location">
    <subcellularLocation>
        <location evidence="1">Nucleus</location>
    </subcellularLocation>
</comment>
<dbReference type="PROSITE" id="PS50013">
    <property type="entry name" value="CHROMO_2"/>
    <property type="match status" value="1"/>
</dbReference>
<dbReference type="EMBL" id="JAHDYR010000006">
    <property type="protein sequence ID" value="KAG9396331.1"/>
    <property type="molecule type" value="Genomic_DNA"/>
</dbReference>
<accession>A0A8J6AW66</accession>
<reference evidence="5" key="1">
    <citation type="submission" date="2021-05" db="EMBL/GenBank/DDBJ databases">
        <title>A free-living protist that lacks canonical eukaryotic 1 DNA replication and segregation systems.</title>
        <authorList>
            <person name="Salas-Leiva D.E."/>
            <person name="Tromer E.C."/>
            <person name="Curtis B.A."/>
            <person name="Jerlstrom-Hultqvist J."/>
            <person name="Kolisko M."/>
            <person name="Yi Z."/>
            <person name="Salas-Leiva J.S."/>
            <person name="Gallot-Lavallee L."/>
            <person name="Kops G.J.P.L."/>
            <person name="Archibald J.M."/>
            <person name="Simpson A.G.B."/>
            <person name="Roger A.J."/>
        </authorList>
    </citation>
    <scope>NUCLEOTIDE SEQUENCE</scope>
    <source>
        <strain evidence="5">BICM</strain>
    </source>
</reference>
<dbReference type="InterPro" id="IPR023780">
    <property type="entry name" value="Chromo_domain"/>
</dbReference>
<evidence type="ECO:0000259" key="4">
    <source>
        <dbReference type="PROSITE" id="PS50013"/>
    </source>
</evidence>
<dbReference type="OrthoDB" id="5843976at2759"/>
<feature type="domain" description="Chromo" evidence="4">
    <location>
        <begin position="172"/>
        <end position="211"/>
    </location>
</feature>
<dbReference type="PANTHER" id="PTHR47240">
    <property type="entry name" value="CHROMO DOMAIN-CONTAINING PROTEIN LHP1"/>
    <property type="match status" value="1"/>
</dbReference>
<feature type="region of interest" description="Disordered" evidence="3">
    <location>
        <begin position="23"/>
        <end position="53"/>
    </location>
</feature>
<dbReference type="InterPro" id="IPR016197">
    <property type="entry name" value="Chromo-like_dom_sf"/>
</dbReference>
<keyword evidence="2" id="KW-0539">Nucleus</keyword>
<dbReference type="PANTHER" id="PTHR47240:SF2">
    <property type="entry name" value="CHROMO DOMAIN-CONTAINING PROTEIN LHP1"/>
    <property type="match status" value="1"/>
</dbReference>
<organism evidence="5 6">
    <name type="scientific">Carpediemonas membranifera</name>
    <dbReference type="NCBI Taxonomy" id="201153"/>
    <lineage>
        <taxon>Eukaryota</taxon>
        <taxon>Metamonada</taxon>
        <taxon>Carpediemonas-like organisms</taxon>
        <taxon>Carpediemonas</taxon>
    </lineage>
</organism>
<dbReference type="Pfam" id="PF00385">
    <property type="entry name" value="Chromo"/>
    <property type="match status" value="1"/>
</dbReference>
<evidence type="ECO:0000313" key="5">
    <source>
        <dbReference type="EMBL" id="KAG9396331.1"/>
    </source>
</evidence>
<dbReference type="InterPro" id="IPR023779">
    <property type="entry name" value="Chromodomain_CS"/>
</dbReference>
<dbReference type="PROSITE" id="PS00598">
    <property type="entry name" value="CHROMO_1"/>
    <property type="match status" value="1"/>
</dbReference>
<dbReference type="AlphaFoldDB" id="A0A8J6AW66"/>
<dbReference type="GO" id="GO:0005634">
    <property type="term" value="C:nucleus"/>
    <property type="evidence" value="ECO:0007669"/>
    <property type="project" value="UniProtKB-SubCell"/>
</dbReference>
<feature type="compositionally biased region" description="Acidic residues" evidence="3">
    <location>
        <begin position="37"/>
        <end position="48"/>
    </location>
</feature>
<dbReference type="InterPro" id="IPR000953">
    <property type="entry name" value="Chromo/chromo_shadow_dom"/>
</dbReference>
<feature type="compositionally biased region" description="Polar residues" evidence="3">
    <location>
        <begin position="70"/>
        <end position="81"/>
    </location>
</feature>
<keyword evidence="6" id="KW-1185">Reference proteome</keyword>
<evidence type="ECO:0000256" key="3">
    <source>
        <dbReference type="SAM" id="MobiDB-lite"/>
    </source>
</evidence>
<feature type="region of interest" description="Disordered" evidence="3">
    <location>
        <begin position="70"/>
        <end position="169"/>
    </location>
</feature>
<evidence type="ECO:0000256" key="2">
    <source>
        <dbReference type="ARBA" id="ARBA00023242"/>
    </source>
</evidence>
<dbReference type="GO" id="GO:0031507">
    <property type="term" value="P:heterochromatin formation"/>
    <property type="evidence" value="ECO:0007669"/>
    <property type="project" value="InterPro"/>
</dbReference>
<sequence>MSDTSCIDIDDLVFNDCYPRTTPVGARYPEPVPSDADVFDLDSDDEESSVPVTRPIVKPVVALPRSTESIPGTKKFISSETAAKLPQADKTQEAETPAEPKPMPPVRILPKYKGPDMSKLTASERADKNREIKAEKQARAEERARERKKREENGEADNGSDTDDFNKGGDTYEVERIKSRRWNKKKCMHEYLIKWKGWPDAAASWEPETNIHPVLVREEQRKRGELKQEKKGHRSSSIIRSRRKWWDLCKPLTQGKLDLDSVSQIIAGRVSDEGMLELCVGTDVGEDRFWVSATALAEKKAAMMAMFYEKHIVFGHGN</sequence>
<evidence type="ECO:0000313" key="6">
    <source>
        <dbReference type="Proteomes" id="UP000717585"/>
    </source>
</evidence>
<protein>
    <submittedName>
        <fullName evidence="5">Chromo (CHRromatin Organization MOdifier) domain</fullName>
    </submittedName>
</protein>